<dbReference type="Gene3D" id="3.20.20.80">
    <property type="entry name" value="Glycosidases"/>
    <property type="match status" value="1"/>
</dbReference>
<dbReference type="PRINTS" id="PR00132">
    <property type="entry name" value="GLHYDRLASE2"/>
</dbReference>
<dbReference type="GO" id="GO:0005990">
    <property type="term" value="P:lactose catabolic process"/>
    <property type="evidence" value="ECO:0007669"/>
    <property type="project" value="TreeGrafter"/>
</dbReference>
<dbReference type="SUPFAM" id="SSF74650">
    <property type="entry name" value="Galactose mutarotase-like"/>
    <property type="match status" value="1"/>
</dbReference>
<dbReference type="InterPro" id="IPR006101">
    <property type="entry name" value="Glyco_hydro_2"/>
</dbReference>
<dbReference type="RefSeq" id="WP_173416502.1">
    <property type="nucleotide sequence ID" value="NZ_CP054139.1"/>
</dbReference>
<dbReference type="Pfam" id="PF02836">
    <property type="entry name" value="Glyco_hydro_2_C"/>
    <property type="match status" value="1"/>
</dbReference>
<dbReference type="Gene3D" id="2.60.40.10">
    <property type="entry name" value="Immunoglobulins"/>
    <property type="match status" value="1"/>
</dbReference>
<evidence type="ECO:0000256" key="9">
    <source>
        <dbReference type="ARBA" id="ARBA00032230"/>
    </source>
</evidence>
<comment type="similarity">
    <text evidence="3">Belongs to the glycosyl hydrolase 2 family.</text>
</comment>
<sequence>MLKKLPIGIIFLLFAIIQIAAGQQYIAGFAIPRLSPRPSSVAGVAQAQLSLNGKWGFRLMGGKPSTINVPGEWAMQGFTVNEGETAVYTRKFNIPAGWNGNCIKLRFDGVSSYAVVKVNGVKAGEHEGSFAAFEIDITKQLKPANNILEVDVQANTISDRLGRTSQYAAHTVGGILRNVRLFVLPGQNISLHNITTTFDSEFKKATLNASTLVTNENGEAVTAQMDYTLTDAGGNVVLHKLSAVAPIKGANASVGFNTSLAIDQPQQWNPEHPYLYHLKNTLVINGKPTESVTQRVGFRQVEVKGNLLYVNGKVVKLRGVNRHSVHPLTGRSVSAGLDRKDAILFRDANCNYIRTSHYPPSEEFLDAADELGLFVESEASLCWVTKGTAPIWKDWDVTDPRYLPYLIVANVENVQAGRNHPSIIMWSLANESGWSPFFEKAQQVVKALDPSRPTTFHDQCWGTANNQHSTADIAVYHYPGTHETAMADTMKRPVLFGEYAHISCYNRRELLSDPGIHSTYGKPLQQMYDSIYYHPGSLGGAIWAGIDDTFHLGDGRIVGYGPWGIIDGWRRLKPEYWGTKKAYSPIRITNVTWPAAGQQNMLISLENRYDFTSLKDINIMANVNGKAIRLSSNIGPHGKGQISIPLNGAQKVHVTFVDPRGFIADEENYELPHQQPIAKSVSANWTVAEQDNTWLVSRKNVSYIINKRTGLINSAKKGGEEILTQGPAWCMVPMSNDDGGKPGGVTYQNEIYPIKVYPVNLLFASKVAVSKQSNAVQFAVDINYTDCKGKITYTFAPDGKLDVRYEVTYSKADISPYQYGMVMQLPPSFNKVNWQRQGEFSTYAENDQSRASGTAMLNAKRTNGVEPWRVSPAVDWKDDANEMGSNDFRATKRDISSSSLQDAKGNKVTIISNNKQASRSWLQDKQINWLIADYYNNGSERFYAAPFTNDRIKVAANTTLKGGLTLLIE</sequence>
<dbReference type="InterPro" id="IPR014718">
    <property type="entry name" value="GH-type_carb-bd"/>
</dbReference>
<keyword evidence="15" id="KW-1185">Reference proteome</keyword>
<dbReference type="Pfam" id="PF00703">
    <property type="entry name" value="Glyco_hydro_2"/>
    <property type="match status" value="1"/>
</dbReference>
<feature type="domain" description="Glycoside hydrolase family 2 immunoglobulin-like beta-sandwich" evidence="10">
    <location>
        <begin position="192"/>
        <end position="299"/>
    </location>
</feature>
<gene>
    <name evidence="14" type="ORF">HQ865_19465</name>
</gene>
<evidence type="ECO:0000313" key="14">
    <source>
        <dbReference type="EMBL" id="QKJ31847.1"/>
    </source>
</evidence>
<comment type="subunit">
    <text evidence="4">Monomer.</text>
</comment>
<feature type="domain" description="Glycoside hydrolase family 2 catalytic" evidence="11">
    <location>
        <begin position="301"/>
        <end position="520"/>
    </location>
</feature>
<evidence type="ECO:0000256" key="4">
    <source>
        <dbReference type="ARBA" id="ARBA00011245"/>
    </source>
</evidence>
<evidence type="ECO:0000256" key="6">
    <source>
        <dbReference type="ARBA" id="ARBA00022801"/>
    </source>
</evidence>
<dbReference type="Pfam" id="PF02929">
    <property type="entry name" value="Bgal_small_N"/>
    <property type="match status" value="1"/>
</dbReference>
<dbReference type="GO" id="GO:0009341">
    <property type="term" value="C:beta-galactosidase complex"/>
    <property type="evidence" value="ECO:0007669"/>
    <property type="project" value="InterPro"/>
</dbReference>
<organism evidence="14 15">
    <name type="scientific">Mucilaginibacter mali</name>
    <dbReference type="NCBI Taxonomy" id="2740462"/>
    <lineage>
        <taxon>Bacteria</taxon>
        <taxon>Pseudomonadati</taxon>
        <taxon>Bacteroidota</taxon>
        <taxon>Sphingobacteriia</taxon>
        <taxon>Sphingobacteriales</taxon>
        <taxon>Sphingobacteriaceae</taxon>
        <taxon>Mucilaginibacter</taxon>
    </lineage>
</organism>
<evidence type="ECO:0000256" key="1">
    <source>
        <dbReference type="ARBA" id="ARBA00001412"/>
    </source>
</evidence>
<protein>
    <recommendedName>
        <fullName evidence="5">beta-galactosidase</fullName>
        <ecNumber evidence="5">3.2.1.23</ecNumber>
    </recommendedName>
    <alternativeName>
        <fullName evidence="9">Lactase</fullName>
    </alternativeName>
</protein>
<dbReference type="InterPro" id="IPR006102">
    <property type="entry name" value="Ig-like_GH2"/>
</dbReference>
<evidence type="ECO:0000256" key="8">
    <source>
        <dbReference type="ARBA" id="ARBA00023295"/>
    </source>
</evidence>
<feature type="domain" description="Glycosyl hydrolases family 2 sugar binding" evidence="12">
    <location>
        <begin position="77"/>
        <end position="185"/>
    </location>
</feature>
<dbReference type="InterPro" id="IPR050347">
    <property type="entry name" value="Bact_Beta-galactosidase"/>
</dbReference>
<dbReference type="InterPro" id="IPR036156">
    <property type="entry name" value="Beta-gal/glucu_dom_sf"/>
</dbReference>
<dbReference type="InterPro" id="IPR006104">
    <property type="entry name" value="Glyco_hydro_2_N"/>
</dbReference>
<dbReference type="PANTHER" id="PTHR46323:SF2">
    <property type="entry name" value="BETA-GALACTOSIDASE"/>
    <property type="match status" value="1"/>
</dbReference>
<evidence type="ECO:0000259" key="12">
    <source>
        <dbReference type="Pfam" id="PF02837"/>
    </source>
</evidence>
<keyword evidence="6" id="KW-0378">Hydrolase</keyword>
<keyword evidence="8" id="KW-0326">Glycosidase</keyword>
<feature type="domain" description="Beta galactosidase small chain/" evidence="13">
    <location>
        <begin position="698"/>
        <end position="852"/>
    </location>
</feature>
<comment type="catalytic activity">
    <reaction evidence="1">
        <text>Hydrolysis of terminal non-reducing beta-D-galactose residues in beta-D-galactosides.</text>
        <dbReference type="EC" id="3.2.1.23"/>
    </reaction>
</comment>
<evidence type="ECO:0000256" key="3">
    <source>
        <dbReference type="ARBA" id="ARBA00007401"/>
    </source>
</evidence>
<evidence type="ECO:0000259" key="13">
    <source>
        <dbReference type="Pfam" id="PF02929"/>
    </source>
</evidence>
<evidence type="ECO:0000313" key="15">
    <source>
        <dbReference type="Proteomes" id="UP000505355"/>
    </source>
</evidence>
<comment type="cofactor">
    <cofactor evidence="2">
        <name>Ca(2+)</name>
        <dbReference type="ChEBI" id="CHEBI:29108"/>
    </cofactor>
</comment>
<dbReference type="InterPro" id="IPR013783">
    <property type="entry name" value="Ig-like_fold"/>
</dbReference>
<keyword evidence="7" id="KW-0106">Calcium</keyword>
<evidence type="ECO:0000256" key="2">
    <source>
        <dbReference type="ARBA" id="ARBA00001913"/>
    </source>
</evidence>
<dbReference type="InterPro" id="IPR006103">
    <property type="entry name" value="Glyco_hydro_2_cat"/>
</dbReference>
<dbReference type="EC" id="3.2.1.23" evidence="5"/>
<dbReference type="Pfam" id="PF02837">
    <property type="entry name" value="Glyco_hydro_2_N"/>
    <property type="match status" value="1"/>
</dbReference>
<dbReference type="AlphaFoldDB" id="A0A7D4Q5Q7"/>
<accession>A0A7D4Q5Q7</accession>
<dbReference type="KEGG" id="mmab:HQ865_19465"/>
<dbReference type="SUPFAM" id="SSF49303">
    <property type="entry name" value="beta-Galactosidase/glucuronidase domain"/>
    <property type="match status" value="1"/>
</dbReference>
<dbReference type="InterPro" id="IPR017853">
    <property type="entry name" value="GH"/>
</dbReference>
<evidence type="ECO:0000259" key="10">
    <source>
        <dbReference type="Pfam" id="PF00703"/>
    </source>
</evidence>
<evidence type="ECO:0000256" key="7">
    <source>
        <dbReference type="ARBA" id="ARBA00022837"/>
    </source>
</evidence>
<dbReference type="SUPFAM" id="SSF51445">
    <property type="entry name" value="(Trans)glycosidases"/>
    <property type="match status" value="1"/>
</dbReference>
<dbReference type="Gene3D" id="2.60.120.260">
    <property type="entry name" value="Galactose-binding domain-like"/>
    <property type="match status" value="1"/>
</dbReference>
<evidence type="ECO:0000259" key="11">
    <source>
        <dbReference type="Pfam" id="PF02836"/>
    </source>
</evidence>
<dbReference type="EMBL" id="CP054139">
    <property type="protein sequence ID" value="QKJ31847.1"/>
    <property type="molecule type" value="Genomic_DNA"/>
</dbReference>
<dbReference type="GO" id="GO:0004565">
    <property type="term" value="F:beta-galactosidase activity"/>
    <property type="evidence" value="ECO:0007669"/>
    <property type="project" value="UniProtKB-EC"/>
</dbReference>
<reference evidence="14 15" key="1">
    <citation type="submission" date="2020-05" db="EMBL/GenBank/DDBJ databases">
        <title>Mucilaginibacter mali sp. nov.</title>
        <authorList>
            <person name="Kim H.S."/>
            <person name="Lee K.C."/>
            <person name="Suh M.K."/>
            <person name="Kim J.-S."/>
            <person name="Han K.-I."/>
            <person name="Eom M.K."/>
            <person name="Shin Y.K."/>
            <person name="Lee J.-S."/>
        </authorList>
    </citation>
    <scope>NUCLEOTIDE SEQUENCE [LARGE SCALE GENOMIC DNA]</scope>
    <source>
        <strain evidence="14 15">G2-14</strain>
    </source>
</reference>
<dbReference type="InterPro" id="IPR004199">
    <property type="entry name" value="B-gal_small/dom_5"/>
</dbReference>
<evidence type="ECO:0000256" key="5">
    <source>
        <dbReference type="ARBA" id="ARBA00012756"/>
    </source>
</evidence>
<dbReference type="InterPro" id="IPR011013">
    <property type="entry name" value="Gal_mutarotase_sf_dom"/>
</dbReference>
<name>A0A7D4Q5Q7_9SPHI</name>
<dbReference type="Proteomes" id="UP000505355">
    <property type="component" value="Chromosome"/>
</dbReference>
<proteinExistence type="inferred from homology"/>
<dbReference type="PANTHER" id="PTHR46323">
    <property type="entry name" value="BETA-GALACTOSIDASE"/>
    <property type="match status" value="1"/>
</dbReference>
<dbReference type="Gene3D" id="2.70.98.10">
    <property type="match status" value="1"/>
</dbReference>
<dbReference type="SUPFAM" id="SSF49785">
    <property type="entry name" value="Galactose-binding domain-like"/>
    <property type="match status" value="1"/>
</dbReference>
<dbReference type="InterPro" id="IPR008979">
    <property type="entry name" value="Galactose-bd-like_sf"/>
</dbReference>
<dbReference type="GO" id="GO:0030246">
    <property type="term" value="F:carbohydrate binding"/>
    <property type="evidence" value="ECO:0007669"/>
    <property type="project" value="InterPro"/>
</dbReference>